<evidence type="ECO:0000313" key="3">
    <source>
        <dbReference type="Proteomes" id="UP000016649"/>
    </source>
</evidence>
<evidence type="ECO:0000313" key="2">
    <source>
        <dbReference type="EMBL" id="ERJ93326.1"/>
    </source>
</evidence>
<dbReference type="EMBL" id="AWVH01000026">
    <property type="protein sequence ID" value="ERJ93326.1"/>
    <property type="molecule type" value="Genomic_DNA"/>
</dbReference>
<protein>
    <recommendedName>
        <fullName evidence="1">Putative zinc-finger domain-containing protein</fullName>
    </recommendedName>
</protein>
<evidence type="ECO:0000259" key="1">
    <source>
        <dbReference type="Pfam" id="PF13490"/>
    </source>
</evidence>
<dbReference type="Gene3D" id="1.10.10.1320">
    <property type="entry name" value="Anti-sigma factor, zinc-finger domain"/>
    <property type="match status" value="1"/>
</dbReference>
<keyword evidence="3" id="KW-1185">Reference proteome</keyword>
<dbReference type="Proteomes" id="UP000016649">
    <property type="component" value="Unassembled WGS sequence"/>
</dbReference>
<gene>
    <name evidence="2" type="ORF">HMPREF9193_00999</name>
</gene>
<comment type="caution">
    <text evidence="2">The sequence shown here is derived from an EMBL/GenBank/DDBJ whole genome shotgun (WGS) entry which is preliminary data.</text>
</comment>
<dbReference type="InterPro" id="IPR027383">
    <property type="entry name" value="Znf_put"/>
</dbReference>
<organism evidence="2 3">
    <name type="scientific">Treponema lecithinolyticum ATCC 700332</name>
    <dbReference type="NCBI Taxonomy" id="1321815"/>
    <lineage>
        <taxon>Bacteria</taxon>
        <taxon>Pseudomonadati</taxon>
        <taxon>Spirochaetota</taxon>
        <taxon>Spirochaetia</taxon>
        <taxon>Spirochaetales</taxon>
        <taxon>Treponemataceae</taxon>
        <taxon>Treponema</taxon>
    </lineage>
</organism>
<dbReference type="InterPro" id="IPR041916">
    <property type="entry name" value="Anti_sigma_zinc_sf"/>
</dbReference>
<dbReference type="Pfam" id="PF13490">
    <property type="entry name" value="zf-HC2"/>
    <property type="match status" value="1"/>
</dbReference>
<accession>A0ABN0NZ21</accession>
<proteinExistence type="predicted"/>
<sequence length="219" mass="23893">MSTCPSKDIYSLYADNELPERFKKEFETHLLHCPKCRKVLDTYSALHTKLCKDAETLELNATELEEGYVRLKARLSYTSVVFPNKSFSSLALKLLPAAAALVFAVTLPFAVSAFKTTVPQIVTISSSNVNAVPIQQRGILANDTVQAASLASALGTDYKITLDMPKLTSVNVFQPELQADNVKIYIPLSGVSDMTSLFSPYQTVNVLPVNATLTEASVP</sequence>
<reference evidence="2 3" key="1">
    <citation type="submission" date="2013-08" db="EMBL/GenBank/DDBJ databases">
        <authorList>
            <person name="Weinstock G."/>
            <person name="Sodergren E."/>
            <person name="Wylie T."/>
            <person name="Fulton L."/>
            <person name="Fulton R."/>
            <person name="Fronick C."/>
            <person name="O'Laughlin M."/>
            <person name="Godfrey J."/>
            <person name="Miner T."/>
            <person name="Herter B."/>
            <person name="Appelbaum E."/>
            <person name="Cordes M."/>
            <person name="Lek S."/>
            <person name="Wollam A."/>
            <person name="Pepin K.H."/>
            <person name="Palsikar V.B."/>
            <person name="Mitreva M."/>
            <person name="Wilson R.K."/>
        </authorList>
    </citation>
    <scope>NUCLEOTIDE SEQUENCE [LARGE SCALE GENOMIC DNA]</scope>
    <source>
        <strain evidence="2 3">ATCC 700332</strain>
    </source>
</reference>
<dbReference type="RefSeq" id="WP_021687213.1">
    <property type="nucleotide sequence ID" value="NZ_KI260564.1"/>
</dbReference>
<feature type="domain" description="Putative zinc-finger" evidence="1">
    <location>
        <begin position="11"/>
        <end position="37"/>
    </location>
</feature>
<name>A0ABN0NZ21_TRELE</name>